<evidence type="ECO:0000256" key="8">
    <source>
        <dbReference type="ARBA" id="ARBA00023053"/>
    </source>
</evidence>
<evidence type="ECO:0000256" key="11">
    <source>
        <dbReference type="ARBA" id="ARBA00023201"/>
    </source>
</evidence>
<protein>
    <recommendedName>
        <fullName evidence="17">Sodium:solute symporter</fullName>
    </recommendedName>
</protein>
<comment type="catalytic activity">
    <reaction evidence="12">
        <text>L-proline(in) + Na(+)(in) = L-proline(out) + Na(+)(out)</text>
        <dbReference type="Rhea" id="RHEA:28967"/>
        <dbReference type="ChEBI" id="CHEBI:29101"/>
        <dbReference type="ChEBI" id="CHEBI:60039"/>
    </reaction>
</comment>
<feature type="transmembrane region" description="Helical" evidence="14">
    <location>
        <begin position="458"/>
        <end position="478"/>
    </location>
</feature>
<evidence type="ECO:0000256" key="9">
    <source>
        <dbReference type="ARBA" id="ARBA00023065"/>
    </source>
</evidence>
<keyword evidence="6" id="KW-0769">Symport</keyword>
<feature type="transmembrane region" description="Helical" evidence="14">
    <location>
        <begin position="189"/>
        <end position="216"/>
    </location>
</feature>
<dbReference type="PROSITE" id="PS50283">
    <property type="entry name" value="NA_SOLUT_SYMP_3"/>
    <property type="match status" value="1"/>
</dbReference>
<keyword evidence="3" id="KW-0813">Transport</keyword>
<evidence type="ECO:0000256" key="3">
    <source>
        <dbReference type="ARBA" id="ARBA00022448"/>
    </source>
</evidence>
<feature type="transmembrane region" description="Helical" evidence="14">
    <location>
        <begin position="373"/>
        <end position="392"/>
    </location>
</feature>
<evidence type="ECO:0000313" key="16">
    <source>
        <dbReference type="Proteomes" id="UP000078532"/>
    </source>
</evidence>
<comment type="caution">
    <text evidence="15">The sequence shown here is derived from an EMBL/GenBank/DDBJ whole genome shotgun (WGS) entry which is preliminary data.</text>
</comment>
<organism evidence="15 16">
    <name type="scientific">Desulfotomaculum copahuensis</name>
    <dbReference type="NCBI Taxonomy" id="1838280"/>
    <lineage>
        <taxon>Bacteria</taxon>
        <taxon>Bacillati</taxon>
        <taxon>Bacillota</taxon>
        <taxon>Clostridia</taxon>
        <taxon>Eubacteriales</taxon>
        <taxon>Desulfotomaculaceae</taxon>
        <taxon>Desulfotomaculum</taxon>
    </lineage>
</organism>
<feature type="transmembrane region" description="Helical" evidence="14">
    <location>
        <begin position="427"/>
        <end position="446"/>
    </location>
</feature>
<evidence type="ECO:0000256" key="14">
    <source>
        <dbReference type="SAM" id="Phobius"/>
    </source>
</evidence>
<reference evidence="15 16" key="1">
    <citation type="submission" date="2016-04" db="EMBL/GenBank/DDBJ databases">
        <authorList>
            <person name="Evans L.H."/>
            <person name="Alamgir A."/>
            <person name="Owens N."/>
            <person name="Weber N.D."/>
            <person name="Virtaneva K."/>
            <person name="Barbian K."/>
            <person name="Babar A."/>
            <person name="Rosenke K."/>
        </authorList>
    </citation>
    <scope>NUCLEOTIDE SEQUENCE [LARGE SCALE GENOMIC DNA]</scope>
    <source>
        <strain evidence="15 16">LMa1</strain>
    </source>
</reference>
<gene>
    <name evidence="15" type="ORF">A6M21_05640</name>
</gene>
<dbReference type="STRING" id="1838280.A6M21_05640"/>
<dbReference type="GO" id="GO:0006814">
    <property type="term" value="P:sodium ion transport"/>
    <property type="evidence" value="ECO:0007669"/>
    <property type="project" value="UniProtKB-KW"/>
</dbReference>
<keyword evidence="16" id="KW-1185">Reference proteome</keyword>
<feature type="transmembrane region" description="Helical" evidence="14">
    <location>
        <begin position="274"/>
        <end position="291"/>
    </location>
</feature>
<comment type="similarity">
    <text evidence="2 13">Belongs to the sodium:solute symporter (SSF) (TC 2.A.21) family.</text>
</comment>
<evidence type="ECO:0000256" key="12">
    <source>
        <dbReference type="ARBA" id="ARBA00033708"/>
    </source>
</evidence>
<name>A0A1B7LHK6_9FIRM</name>
<dbReference type="GO" id="GO:0015293">
    <property type="term" value="F:symporter activity"/>
    <property type="evidence" value="ECO:0007669"/>
    <property type="project" value="UniProtKB-KW"/>
</dbReference>
<comment type="subcellular location">
    <subcellularLocation>
        <location evidence="1">Cell membrane</location>
        <topology evidence="1">Multi-pass membrane protein</topology>
    </subcellularLocation>
</comment>
<feature type="transmembrane region" description="Helical" evidence="14">
    <location>
        <begin position="6"/>
        <end position="22"/>
    </location>
</feature>
<keyword evidence="10 14" id="KW-0472">Membrane</keyword>
<evidence type="ECO:0000256" key="13">
    <source>
        <dbReference type="RuleBase" id="RU362091"/>
    </source>
</evidence>
<evidence type="ECO:0000256" key="6">
    <source>
        <dbReference type="ARBA" id="ARBA00022847"/>
    </source>
</evidence>
<keyword evidence="5 14" id="KW-0812">Transmembrane</keyword>
<evidence type="ECO:0000256" key="2">
    <source>
        <dbReference type="ARBA" id="ARBA00006434"/>
    </source>
</evidence>
<feature type="transmembrane region" description="Helical" evidence="14">
    <location>
        <begin position="155"/>
        <end position="177"/>
    </location>
</feature>
<dbReference type="OrthoDB" id="9810181at2"/>
<evidence type="ECO:0000256" key="10">
    <source>
        <dbReference type="ARBA" id="ARBA00023136"/>
    </source>
</evidence>
<keyword evidence="8" id="KW-0915">Sodium</keyword>
<evidence type="ECO:0000256" key="7">
    <source>
        <dbReference type="ARBA" id="ARBA00022989"/>
    </source>
</evidence>
<keyword evidence="7 14" id="KW-1133">Transmembrane helix</keyword>
<keyword evidence="11" id="KW-0739">Sodium transport</keyword>
<feature type="transmembrane region" description="Helical" evidence="14">
    <location>
        <begin position="328"/>
        <end position="353"/>
    </location>
</feature>
<dbReference type="RefSeq" id="WP_066666735.1">
    <property type="nucleotide sequence ID" value="NZ_LYVF01000054.1"/>
</dbReference>
<accession>A0A1B7LHK6</accession>
<dbReference type="Gene3D" id="1.20.1730.10">
    <property type="entry name" value="Sodium/glucose cotransporter"/>
    <property type="match status" value="1"/>
</dbReference>
<dbReference type="AlphaFoldDB" id="A0A1B7LHK6"/>
<dbReference type="PANTHER" id="PTHR48086:SF3">
    <property type="entry name" value="SODIUM_PROLINE SYMPORTER"/>
    <property type="match status" value="1"/>
</dbReference>
<sequence>MIKEIEIVVAILYAAVILWWSISAKKEADKGGTEFFASSKLFGATVAGLAAATTGMSGFGFVGGPGLNYKTGSTVWYMPIFFTVSYGLMMWLNGKPMRMMGEITNVETYADLGDVRFKSKAVRFLIGINLIICVWAYMGAQILAGGYILNSIFGVSVKAGGIILLLFTLIYTIYGGMVGSIRVDFLQGILKLISIIGIVIGFFYITGGVTNATLTIASSKLFGPTFVDPIGNPSNAALPLALSWAFVLALGVTGQPHVNTKLYSLNNYKSLKTFGLVGGIGYAIMGLLYLLPGTSVQYLVASGKSSPLKVPDETIFHFFNHLPPTLEILLFVGLLAATMSTSSSFLVIGSSIITRDLTHSFNKILSQQEEVVWGRWALLILTVGAAIFGLYGGYMVGLLGVLGLGTFIGTSLPVIIGYQWRKASREAAIISEIIVLIMSIGVSVIYEQALKGHMPGGIPGYAYMIILVFLVMVFVPLFTRGAAEDSLPAQMKLYFKHME</sequence>
<feature type="transmembrane region" description="Helical" evidence="14">
    <location>
        <begin position="42"/>
        <end position="62"/>
    </location>
</feature>
<dbReference type="Proteomes" id="UP000078532">
    <property type="component" value="Unassembled WGS sequence"/>
</dbReference>
<dbReference type="InterPro" id="IPR050277">
    <property type="entry name" value="Sodium:Solute_Symporter"/>
</dbReference>
<proteinExistence type="inferred from homology"/>
<keyword evidence="9" id="KW-0406">Ion transport</keyword>
<evidence type="ECO:0008006" key="17">
    <source>
        <dbReference type="Google" id="ProtNLM"/>
    </source>
</evidence>
<keyword evidence="4" id="KW-1003">Cell membrane</keyword>
<feature type="transmembrane region" description="Helical" evidence="14">
    <location>
        <begin position="124"/>
        <end position="149"/>
    </location>
</feature>
<feature type="transmembrane region" description="Helical" evidence="14">
    <location>
        <begin position="398"/>
        <end position="420"/>
    </location>
</feature>
<feature type="transmembrane region" description="Helical" evidence="14">
    <location>
        <begin position="74"/>
        <end position="92"/>
    </location>
</feature>
<dbReference type="GO" id="GO:0005886">
    <property type="term" value="C:plasma membrane"/>
    <property type="evidence" value="ECO:0007669"/>
    <property type="project" value="UniProtKB-SubCell"/>
</dbReference>
<feature type="transmembrane region" description="Helical" evidence="14">
    <location>
        <begin position="236"/>
        <end position="253"/>
    </location>
</feature>
<evidence type="ECO:0000313" key="15">
    <source>
        <dbReference type="EMBL" id="OAT85597.1"/>
    </source>
</evidence>
<dbReference type="InterPro" id="IPR001734">
    <property type="entry name" value="Na/solute_symporter"/>
</dbReference>
<dbReference type="EMBL" id="LYVF01000054">
    <property type="protein sequence ID" value="OAT85597.1"/>
    <property type="molecule type" value="Genomic_DNA"/>
</dbReference>
<dbReference type="InterPro" id="IPR038377">
    <property type="entry name" value="Na/Glc_symporter_sf"/>
</dbReference>
<evidence type="ECO:0000256" key="4">
    <source>
        <dbReference type="ARBA" id="ARBA00022475"/>
    </source>
</evidence>
<dbReference type="PANTHER" id="PTHR48086">
    <property type="entry name" value="SODIUM/PROLINE SYMPORTER-RELATED"/>
    <property type="match status" value="1"/>
</dbReference>
<dbReference type="Pfam" id="PF00474">
    <property type="entry name" value="SSF"/>
    <property type="match status" value="1"/>
</dbReference>
<evidence type="ECO:0000256" key="1">
    <source>
        <dbReference type="ARBA" id="ARBA00004651"/>
    </source>
</evidence>
<evidence type="ECO:0000256" key="5">
    <source>
        <dbReference type="ARBA" id="ARBA00022692"/>
    </source>
</evidence>